<feature type="compositionally biased region" description="Polar residues" evidence="2">
    <location>
        <begin position="99"/>
        <end position="110"/>
    </location>
</feature>
<dbReference type="SUPFAM" id="SSF56059">
    <property type="entry name" value="Glutathione synthetase ATP-binding domain-like"/>
    <property type="match status" value="1"/>
</dbReference>
<name>A0ABW8DRY6_9PSED</name>
<dbReference type="Gene3D" id="3.30.1490.20">
    <property type="entry name" value="ATP-grasp fold, A domain"/>
    <property type="match status" value="1"/>
</dbReference>
<evidence type="ECO:0000256" key="1">
    <source>
        <dbReference type="PROSITE-ProRule" id="PRU00409"/>
    </source>
</evidence>
<evidence type="ECO:0000313" key="5">
    <source>
        <dbReference type="Proteomes" id="UP001617296"/>
    </source>
</evidence>
<accession>A0ABW8DRY6</accession>
<organism evidence="4 5">
    <name type="scientific">Pseudomonas iridis</name>
    <dbReference type="NCBI Taxonomy" id="2710587"/>
    <lineage>
        <taxon>Bacteria</taxon>
        <taxon>Pseudomonadati</taxon>
        <taxon>Pseudomonadota</taxon>
        <taxon>Gammaproteobacteria</taxon>
        <taxon>Pseudomonadales</taxon>
        <taxon>Pseudomonadaceae</taxon>
        <taxon>Pseudomonas</taxon>
    </lineage>
</organism>
<dbReference type="EMBL" id="JBIUVY010000098">
    <property type="protein sequence ID" value="MFJ2289981.1"/>
    <property type="molecule type" value="Genomic_DNA"/>
</dbReference>
<evidence type="ECO:0000259" key="3">
    <source>
        <dbReference type="PROSITE" id="PS50975"/>
    </source>
</evidence>
<reference evidence="4 5" key="1">
    <citation type="submission" date="2024-10" db="EMBL/GenBank/DDBJ databases">
        <title>The Natural Products Discovery Center: Release of the First 8490 Sequenced Strains for Exploring Actinobacteria Biosynthetic Diversity.</title>
        <authorList>
            <person name="Kalkreuter E."/>
            <person name="Kautsar S.A."/>
            <person name="Yang D."/>
            <person name="Bader C.D."/>
            <person name="Teijaro C.N."/>
            <person name="Fluegel L."/>
            <person name="Davis C.M."/>
            <person name="Simpson J.R."/>
            <person name="Lauterbach L."/>
            <person name="Steele A.D."/>
            <person name="Gui C."/>
            <person name="Meng S."/>
            <person name="Li G."/>
            <person name="Viehrig K."/>
            <person name="Ye F."/>
            <person name="Su P."/>
            <person name="Kiefer A.F."/>
            <person name="Nichols A."/>
            <person name="Cepeda A.J."/>
            <person name="Yan W."/>
            <person name="Fan B."/>
            <person name="Jiang Y."/>
            <person name="Adhikari A."/>
            <person name="Zheng C.-J."/>
            <person name="Schuster L."/>
            <person name="Cowan T.M."/>
            <person name="Smanski M.J."/>
            <person name="Chevrette M.G."/>
            <person name="De Carvalho L.P.S."/>
            <person name="Shen B."/>
        </authorList>
    </citation>
    <scope>NUCLEOTIDE SEQUENCE [LARGE SCALE GENOMIC DNA]</scope>
    <source>
        <strain evidence="4 5">NPDC087689</strain>
    </source>
</reference>
<dbReference type="RefSeq" id="WP_401285260.1">
    <property type="nucleotide sequence ID" value="NZ_JBIUVY010000098.1"/>
</dbReference>
<dbReference type="Pfam" id="PF08442">
    <property type="entry name" value="ATP-grasp_2"/>
    <property type="match status" value="1"/>
</dbReference>
<feature type="non-terminal residue" evidence="4">
    <location>
        <position position="110"/>
    </location>
</feature>
<evidence type="ECO:0000313" key="4">
    <source>
        <dbReference type="EMBL" id="MFJ2289981.1"/>
    </source>
</evidence>
<protein>
    <submittedName>
        <fullName evidence="4">ATP-grasp domain-containing protein</fullName>
    </submittedName>
</protein>
<evidence type="ECO:0000256" key="2">
    <source>
        <dbReference type="SAM" id="MobiDB-lite"/>
    </source>
</evidence>
<feature type="domain" description="ATP-grasp" evidence="3">
    <location>
        <begin position="9"/>
        <end position="55"/>
    </location>
</feature>
<keyword evidence="1" id="KW-0547">Nucleotide-binding</keyword>
<dbReference type="InterPro" id="IPR013650">
    <property type="entry name" value="ATP-grasp_succ-CoA_synth-type"/>
</dbReference>
<dbReference type="Proteomes" id="UP001617296">
    <property type="component" value="Unassembled WGS sequence"/>
</dbReference>
<sequence>MNLHEYQGKQLFAEYGLPVSTGYAVDTPEAAAEACDKIGGSEWVVKAQVHAGGRGKAGGVKLVRSKEDAKAFAQQWLGKRGGGGGAGAAPARPPPPSINCGQNAQKTPPR</sequence>
<comment type="caution">
    <text evidence="4">The sequence shown here is derived from an EMBL/GenBank/DDBJ whole genome shotgun (WGS) entry which is preliminary data.</text>
</comment>
<dbReference type="InterPro" id="IPR011761">
    <property type="entry name" value="ATP-grasp"/>
</dbReference>
<proteinExistence type="predicted"/>
<keyword evidence="5" id="KW-1185">Reference proteome</keyword>
<dbReference type="PROSITE" id="PS50975">
    <property type="entry name" value="ATP_GRASP"/>
    <property type="match status" value="1"/>
</dbReference>
<feature type="region of interest" description="Disordered" evidence="2">
    <location>
        <begin position="77"/>
        <end position="110"/>
    </location>
</feature>
<dbReference type="PANTHER" id="PTHR11815">
    <property type="entry name" value="SUCCINYL-COA SYNTHETASE BETA CHAIN"/>
    <property type="match status" value="1"/>
</dbReference>
<gene>
    <name evidence="4" type="ORF">ACIOUF_27130</name>
</gene>
<dbReference type="PANTHER" id="PTHR11815:SF10">
    <property type="entry name" value="SUCCINATE--COA LIGASE [GDP-FORMING] SUBUNIT BETA, MITOCHONDRIAL"/>
    <property type="match status" value="1"/>
</dbReference>
<keyword evidence="1" id="KW-0067">ATP-binding</keyword>
<dbReference type="InterPro" id="IPR013815">
    <property type="entry name" value="ATP_grasp_subdomain_1"/>
</dbReference>
<dbReference type="Gene3D" id="3.30.470.20">
    <property type="entry name" value="ATP-grasp fold, B domain"/>
    <property type="match status" value="1"/>
</dbReference>